<accession>A0ABX0VBS5</accession>
<dbReference type="SUPFAM" id="SSF51735">
    <property type="entry name" value="NAD(P)-binding Rossmann-fold domains"/>
    <property type="match status" value="1"/>
</dbReference>
<dbReference type="InterPro" id="IPR036291">
    <property type="entry name" value="NAD(P)-bd_dom_sf"/>
</dbReference>
<proteinExistence type="predicted"/>
<protein>
    <submittedName>
        <fullName evidence="2">NAD(P)-dependent oxidoreductase</fullName>
    </submittedName>
</protein>
<dbReference type="RefSeq" id="WP_167672738.1">
    <property type="nucleotide sequence ID" value="NZ_JAATJS010000003.1"/>
</dbReference>
<evidence type="ECO:0000313" key="2">
    <source>
        <dbReference type="EMBL" id="NIX76826.1"/>
    </source>
</evidence>
<dbReference type="EMBL" id="JAATJS010000003">
    <property type="protein sequence ID" value="NIX76826.1"/>
    <property type="molecule type" value="Genomic_DNA"/>
</dbReference>
<sequence>MRVIVTGATGFIGTRLIRSLSESGHEIIAIVREPGTRLQYAETVVWDLSRDERPPGLPTSADAVIHAAQARNYRNFPADVADMVRINVSATAALLSYAGDIGAERFCLLSSGTVYEPYHAELLESAALDPTSYLGITKLAGEKLARPFERLMSLSILRLFFPYGPGQENRLVPDLIRRVKGRVPVQLAADGQGMRFVPTYVDDIARVIQHSLAENWTGVFNVASPYEVSIRELAASIGQVVGEEPIFSVQEGGSPRIVPNLDRLGAHFDLNQFTTLTDGLRQTIGK</sequence>
<organism evidence="2 3">
    <name type="scientific">Microvirga terricola</name>
    <dbReference type="NCBI Taxonomy" id="2719797"/>
    <lineage>
        <taxon>Bacteria</taxon>
        <taxon>Pseudomonadati</taxon>
        <taxon>Pseudomonadota</taxon>
        <taxon>Alphaproteobacteria</taxon>
        <taxon>Hyphomicrobiales</taxon>
        <taxon>Methylobacteriaceae</taxon>
        <taxon>Microvirga</taxon>
    </lineage>
</organism>
<dbReference type="Gene3D" id="3.40.50.720">
    <property type="entry name" value="NAD(P)-binding Rossmann-like Domain"/>
    <property type="match status" value="1"/>
</dbReference>
<gene>
    <name evidence="2" type="ORF">HB375_09390</name>
</gene>
<dbReference type="InterPro" id="IPR001509">
    <property type="entry name" value="Epimerase_deHydtase"/>
</dbReference>
<dbReference type="Pfam" id="PF01370">
    <property type="entry name" value="Epimerase"/>
    <property type="match status" value="1"/>
</dbReference>
<feature type="domain" description="NAD-dependent epimerase/dehydratase" evidence="1">
    <location>
        <begin position="3"/>
        <end position="222"/>
    </location>
</feature>
<dbReference type="InterPro" id="IPR050177">
    <property type="entry name" value="Lipid_A_modif_metabolic_enz"/>
</dbReference>
<dbReference type="PANTHER" id="PTHR43245">
    <property type="entry name" value="BIFUNCTIONAL POLYMYXIN RESISTANCE PROTEIN ARNA"/>
    <property type="match status" value="1"/>
</dbReference>
<comment type="caution">
    <text evidence="2">The sequence shown here is derived from an EMBL/GenBank/DDBJ whole genome shotgun (WGS) entry which is preliminary data.</text>
</comment>
<dbReference type="Proteomes" id="UP000707352">
    <property type="component" value="Unassembled WGS sequence"/>
</dbReference>
<dbReference type="CDD" id="cd08946">
    <property type="entry name" value="SDR_e"/>
    <property type="match status" value="1"/>
</dbReference>
<evidence type="ECO:0000259" key="1">
    <source>
        <dbReference type="Pfam" id="PF01370"/>
    </source>
</evidence>
<keyword evidence="3" id="KW-1185">Reference proteome</keyword>
<evidence type="ECO:0000313" key="3">
    <source>
        <dbReference type="Proteomes" id="UP000707352"/>
    </source>
</evidence>
<reference evidence="2 3" key="1">
    <citation type="submission" date="2020-03" db="EMBL/GenBank/DDBJ databases">
        <title>The genome sequence of Microvirga sp. c23x22.</title>
        <authorList>
            <person name="Zhang X."/>
        </authorList>
    </citation>
    <scope>NUCLEOTIDE SEQUENCE [LARGE SCALE GENOMIC DNA]</scope>
    <source>
        <strain evidence="3">c23x22</strain>
    </source>
</reference>
<name>A0ABX0VBS5_9HYPH</name>